<evidence type="ECO:0000256" key="5">
    <source>
        <dbReference type="ARBA" id="ARBA00023004"/>
    </source>
</evidence>
<evidence type="ECO:0008006" key="12">
    <source>
        <dbReference type="Google" id="ProtNLM"/>
    </source>
</evidence>
<comment type="cofactor">
    <cofactor evidence="1 7">
        <name>heme</name>
        <dbReference type="ChEBI" id="CHEBI:30413"/>
    </cofactor>
</comment>
<dbReference type="PRINTS" id="PR00385">
    <property type="entry name" value="P450"/>
</dbReference>
<evidence type="ECO:0000256" key="4">
    <source>
        <dbReference type="ARBA" id="ARBA00023002"/>
    </source>
</evidence>
<keyword evidence="6 8" id="KW-0503">Monooxygenase</keyword>
<protein>
    <recommendedName>
        <fullName evidence="12">Cytochrome P450</fullName>
    </recommendedName>
</protein>
<dbReference type="RefSeq" id="XP_016236800.1">
    <property type="nucleotide sequence ID" value="XM_016378123.1"/>
</dbReference>
<dbReference type="Pfam" id="PF00067">
    <property type="entry name" value="p450"/>
    <property type="match status" value="1"/>
</dbReference>
<sequence>MAISQTSLYVAVVAIAGLFYKLLQVGRRPKGMPPGPPTLPIVGNLHQLPKENLHVKLREWAQQYGEIYSIMLGNQRMVVLNSPRVVKDLIDQRSNNYSSRPEMYVGQTLISGGYRLVLMQYDEGWRLARKMIHNLLNIKTAVDYIPFQELELRQMLADMVKRPDKYHDHVRRYSTSLVTSITFGWRSLAFNDPDVKQIYEGFEEFAVASQVSASMLDYFPILRNLPDFMNPSKKRGKQLHKEEIALYKQYMLKVKQRSEKGIVAKNFCDDMFKQQKKIGFSDDWASYVSGTLLEAGSDTTASIFLSFAVAMINFPEVQKKAQAEIDRVIGADRLPAMSDEMDLQYIRGVVKESLRFLPSSILGIVPHATTNADTYRDYHFPAKTGMMINVWALNNDPERYPNPRNFDPDRYKNDFLRAQESATLNDPYQRDHFTFGAGRRVCPGLNIAERSLFLGIAYILWAFTLEHAVDDNGENIPVSPDAVTQGIVCRPRPFEYRLVERDPKRTAMVIKAWDNAKDLLARYPEGIRSTQYANDWKAFKESEKF</sequence>
<evidence type="ECO:0000313" key="10">
    <source>
        <dbReference type="EMBL" id="KIW16584.1"/>
    </source>
</evidence>
<dbReference type="EMBL" id="KN847494">
    <property type="protein sequence ID" value="KIW16584.1"/>
    <property type="molecule type" value="Genomic_DNA"/>
</dbReference>
<keyword evidence="5 7" id="KW-0408">Iron</keyword>
<dbReference type="CDD" id="cd11065">
    <property type="entry name" value="CYP64-like"/>
    <property type="match status" value="1"/>
</dbReference>
<proteinExistence type="inferred from homology"/>
<dbReference type="PROSITE" id="PS00086">
    <property type="entry name" value="CYTOCHROME_P450"/>
    <property type="match status" value="1"/>
</dbReference>
<evidence type="ECO:0000256" key="8">
    <source>
        <dbReference type="RuleBase" id="RU000461"/>
    </source>
</evidence>
<dbReference type="InterPro" id="IPR050364">
    <property type="entry name" value="Cytochrome_P450_fung"/>
</dbReference>
<dbReference type="HOGENOM" id="CLU_001570_2_1_1"/>
<evidence type="ECO:0000256" key="7">
    <source>
        <dbReference type="PIRSR" id="PIRSR602401-1"/>
    </source>
</evidence>
<feature type="binding site" description="axial binding residue" evidence="7">
    <location>
        <position position="442"/>
    </location>
    <ligand>
        <name>heme</name>
        <dbReference type="ChEBI" id="CHEBI:30413"/>
    </ligand>
    <ligandPart>
        <name>Fe</name>
        <dbReference type="ChEBI" id="CHEBI:18248"/>
    </ligandPart>
</feature>
<dbReference type="PRINTS" id="PR00463">
    <property type="entry name" value="EP450I"/>
</dbReference>
<keyword evidence="9" id="KW-1133">Transmembrane helix</keyword>
<dbReference type="GO" id="GO:0016705">
    <property type="term" value="F:oxidoreductase activity, acting on paired donors, with incorporation or reduction of molecular oxygen"/>
    <property type="evidence" value="ECO:0007669"/>
    <property type="project" value="InterPro"/>
</dbReference>
<evidence type="ECO:0000256" key="9">
    <source>
        <dbReference type="SAM" id="Phobius"/>
    </source>
</evidence>
<dbReference type="Gene3D" id="1.10.630.10">
    <property type="entry name" value="Cytochrome P450"/>
    <property type="match status" value="1"/>
</dbReference>
<dbReference type="InterPro" id="IPR017972">
    <property type="entry name" value="Cyt_P450_CS"/>
</dbReference>
<evidence type="ECO:0000256" key="1">
    <source>
        <dbReference type="ARBA" id="ARBA00001971"/>
    </source>
</evidence>
<dbReference type="STRING" id="91928.A0A0D2BZ56"/>
<keyword evidence="7 8" id="KW-0349">Heme</keyword>
<comment type="similarity">
    <text evidence="2 8">Belongs to the cytochrome P450 family.</text>
</comment>
<dbReference type="InterPro" id="IPR036396">
    <property type="entry name" value="Cyt_P450_sf"/>
</dbReference>
<reference evidence="10 11" key="1">
    <citation type="submission" date="2015-01" db="EMBL/GenBank/DDBJ databases">
        <title>The Genome Sequence of Exophiala spinifera CBS89968.</title>
        <authorList>
            <consortium name="The Broad Institute Genomics Platform"/>
            <person name="Cuomo C."/>
            <person name="de Hoog S."/>
            <person name="Gorbushina A."/>
            <person name="Stielow B."/>
            <person name="Teixiera M."/>
            <person name="Abouelleil A."/>
            <person name="Chapman S.B."/>
            <person name="Priest M."/>
            <person name="Young S.K."/>
            <person name="Wortman J."/>
            <person name="Nusbaum C."/>
            <person name="Birren B."/>
        </authorList>
    </citation>
    <scope>NUCLEOTIDE SEQUENCE [LARGE SCALE GENOMIC DNA]</scope>
    <source>
        <strain evidence="10 11">CBS 89968</strain>
    </source>
</reference>
<dbReference type="InterPro" id="IPR001128">
    <property type="entry name" value="Cyt_P450"/>
</dbReference>
<evidence type="ECO:0000256" key="3">
    <source>
        <dbReference type="ARBA" id="ARBA00022723"/>
    </source>
</evidence>
<gene>
    <name evidence="10" type="ORF">PV08_03772</name>
</gene>
<keyword evidence="9" id="KW-0472">Membrane</keyword>
<dbReference type="PANTHER" id="PTHR46300:SF2">
    <property type="entry name" value="CYTOCHROME P450 MONOOXYGENASE ALNH-RELATED"/>
    <property type="match status" value="1"/>
</dbReference>
<keyword evidence="4 8" id="KW-0560">Oxidoreductase</keyword>
<feature type="transmembrane region" description="Helical" evidence="9">
    <location>
        <begin position="6"/>
        <end position="23"/>
    </location>
</feature>
<evidence type="ECO:0000256" key="2">
    <source>
        <dbReference type="ARBA" id="ARBA00010617"/>
    </source>
</evidence>
<dbReference type="GeneID" id="27330855"/>
<dbReference type="VEuPathDB" id="FungiDB:PV08_03772"/>
<keyword evidence="3 7" id="KW-0479">Metal-binding</keyword>
<organism evidence="10 11">
    <name type="scientific">Exophiala spinifera</name>
    <dbReference type="NCBI Taxonomy" id="91928"/>
    <lineage>
        <taxon>Eukaryota</taxon>
        <taxon>Fungi</taxon>
        <taxon>Dikarya</taxon>
        <taxon>Ascomycota</taxon>
        <taxon>Pezizomycotina</taxon>
        <taxon>Eurotiomycetes</taxon>
        <taxon>Chaetothyriomycetidae</taxon>
        <taxon>Chaetothyriales</taxon>
        <taxon>Herpotrichiellaceae</taxon>
        <taxon>Exophiala</taxon>
    </lineage>
</organism>
<keyword evidence="11" id="KW-1185">Reference proteome</keyword>
<dbReference type="InterPro" id="IPR002401">
    <property type="entry name" value="Cyt_P450_E_grp-I"/>
</dbReference>
<dbReference type="Proteomes" id="UP000053328">
    <property type="component" value="Unassembled WGS sequence"/>
</dbReference>
<dbReference type="AlphaFoldDB" id="A0A0D2BZ56"/>
<evidence type="ECO:0000256" key="6">
    <source>
        <dbReference type="ARBA" id="ARBA00023033"/>
    </source>
</evidence>
<keyword evidence="9" id="KW-0812">Transmembrane</keyword>
<dbReference type="GO" id="GO:0004497">
    <property type="term" value="F:monooxygenase activity"/>
    <property type="evidence" value="ECO:0007669"/>
    <property type="project" value="UniProtKB-KW"/>
</dbReference>
<dbReference type="OrthoDB" id="1103324at2759"/>
<evidence type="ECO:0000313" key="11">
    <source>
        <dbReference type="Proteomes" id="UP000053328"/>
    </source>
</evidence>
<dbReference type="GO" id="GO:0020037">
    <property type="term" value="F:heme binding"/>
    <property type="evidence" value="ECO:0007669"/>
    <property type="project" value="InterPro"/>
</dbReference>
<dbReference type="SUPFAM" id="SSF48264">
    <property type="entry name" value="Cytochrome P450"/>
    <property type="match status" value="1"/>
</dbReference>
<name>A0A0D2BZ56_9EURO</name>
<dbReference type="GO" id="GO:0005506">
    <property type="term" value="F:iron ion binding"/>
    <property type="evidence" value="ECO:0007669"/>
    <property type="project" value="InterPro"/>
</dbReference>
<dbReference type="PANTHER" id="PTHR46300">
    <property type="entry name" value="P450, PUTATIVE (EUROFUNG)-RELATED-RELATED"/>
    <property type="match status" value="1"/>
</dbReference>
<accession>A0A0D2BZ56</accession>